<dbReference type="EMBL" id="KV440971">
    <property type="protein sequence ID" value="OAD81363.1"/>
    <property type="molecule type" value="Genomic_DNA"/>
</dbReference>
<dbReference type="RefSeq" id="XP_018299403.1">
    <property type="nucleotide sequence ID" value="XM_018430104.1"/>
</dbReference>
<feature type="compositionally biased region" description="Basic residues" evidence="1">
    <location>
        <begin position="9"/>
        <end position="28"/>
    </location>
</feature>
<evidence type="ECO:0000256" key="1">
    <source>
        <dbReference type="SAM" id="MobiDB-lite"/>
    </source>
</evidence>
<accession>A0A162VAX0</accession>
<organism evidence="2 3">
    <name type="scientific">Phycomyces blakesleeanus (strain ATCC 8743b / DSM 1359 / FGSC 10004 / NBRC 33097 / NRRL 1555)</name>
    <dbReference type="NCBI Taxonomy" id="763407"/>
    <lineage>
        <taxon>Eukaryota</taxon>
        <taxon>Fungi</taxon>
        <taxon>Fungi incertae sedis</taxon>
        <taxon>Mucoromycota</taxon>
        <taxon>Mucoromycotina</taxon>
        <taxon>Mucoromycetes</taxon>
        <taxon>Mucorales</taxon>
        <taxon>Phycomycetaceae</taxon>
        <taxon>Phycomyces</taxon>
    </lineage>
</organism>
<keyword evidence="3" id="KW-1185">Reference proteome</keyword>
<dbReference type="InParanoid" id="A0A162VAX0"/>
<dbReference type="GeneID" id="28991010"/>
<dbReference type="VEuPathDB" id="FungiDB:PHYBLDRAFT_138908"/>
<dbReference type="Proteomes" id="UP000077315">
    <property type="component" value="Unassembled WGS sequence"/>
</dbReference>
<proteinExistence type="predicted"/>
<protein>
    <submittedName>
        <fullName evidence="2">Uncharacterized protein</fullName>
    </submittedName>
</protein>
<evidence type="ECO:0000313" key="2">
    <source>
        <dbReference type="EMBL" id="OAD81363.1"/>
    </source>
</evidence>
<reference evidence="3" key="1">
    <citation type="submission" date="2015-06" db="EMBL/GenBank/DDBJ databases">
        <title>Expansion of signal transduction pathways in fungi by whole-genome duplication.</title>
        <authorList>
            <consortium name="DOE Joint Genome Institute"/>
            <person name="Corrochano L.M."/>
            <person name="Kuo A."/>
            <person name="Marcet-Houben M."/>
            <person name="Polaino S."/>
            <person name="Salamov A."/>
            <person name="Villalobos J.M."/>
            <person name="Alvarez M.I."/>
            <person name="Avalos J."/>
            <person name="Benito E.P."/>
            <person name="Benoit I."/>
            <person name="Burger G."/>
            <person name="Camino L.P."/>
            <person name="Canovas D."/>
            <person name="Cerda-Olmedo E."/>
            <person name="Cheng J.-F."/>
            <person name="Dominguez A."/>
            <person name="Elias M."/>
            <person name="Eslava A.P."/>
            <person name="Glaser F."/>
            <person name="Grimwood J."/>
            <person name="Gutierrez G."/>
            <person name="Heitman J."/>
            <person name="Henrissat B."/>
            <person name="Iturriaga E.A."/>
            <person name="Lang B.F."/>
            <person name="Lavin J.L."/>
            <person name="Lee S."/>
            <person name="Li W."/>
            <person name="Lindquist E."/>
            <person name="Lopez-Garcia S."/>
            <person name="Luque E.M."/>
            <person name="Marcos A.T."/>
            <person name="Martin J."/>
            <person name="McCluskey K."/>
            <person name="Medina H.R."/>
            <person name="Miralles-Duran A."/>
            <person name="Miyazaki A."/>
            <person name="Munoz-Torres E."/>
            <person name="Oguiza J.A."/>
            <person name="Ohm R."/>
            <person name="Olmedo M."/>
            <person name="Orejas M."/>
            <person name="Ortiz-Castellanos L."/>
            <person name="Pisabarro A.G."/>
            <person name="Rodriguez-Romero J."/>
            <person name="Ruiz-Herrera J."/>
            <person name="Ruiz-Vazquez R."/>
            <person name="Sanz C."/>
            <person name="Schackwitz W."/>
            <person name="Schmutz J."/>
            <person name="Shahriari M."/>
            <person name="Shelest E."/>
            <person name="Silva-Franco F."/>
            <person name="Soanes D."/>
            <person name="Syed K."/>
            <person name="Tagua V.G."/>
            <person name="Talbot N.J."/>
            <person name="Thon M."/>
            <person name="De vries R.P."/>
            <person name="Wiebenga A."/>
            <person name="Yadav J.S."/>
            <person name="Braun E.L."/>
            <person name="Baker S."/>
            <person name="Garre V."/>
            <person name="Horwitz B."/>
            <person name="Torres-Martinez S."/>
            <person name="Idnurm A."/>
            <person name="Herrera-Estrella A."/>
            <person name="Gabaldon T."/>
            <person name="Grigoriev I.V."/>
        </authorList>
    </citation>
    <scope>NUCLEOTIDE SEQUENCE [LARGE SCALE GENOMIC DNA]</scope>
    <source>
        <strain evidence="3">NRRL 1555(-)</strain>
    </source>
</reference>
<evidence type="ECO:0000313" key="3">
    <source>
        <dbReference type="Proteomes" id="UP000077315"/>
    </source>
</evidence>
<dbReference type="AlphaFoldDB" id="A0A162VAX0"/>
<sequence length="95" mass="10410">MSDPGSPSKPHKKPKSERKKSKSARKKAATSSRERKSLTGRPSASPDPPGGPYGQRPVRRRRRLAGIVRSLCIELRRIADAMESVDFGDDPDSSP</sequence>
<name>A0A162VAX0_PHYB8</name>
<feature type="region of interest" description="Disordered" evidence="1">
    <location>
        <begin position="1"/>
        <end position="63"/>
    </location>
</feature>
<gene>
    <name evidence="2" type="ORF">PHYBLDRAFT_138908</name>
</gene>